<reference evidence="2" key="1">
    <citation type="submission" date="2016-11" db="EMBL/GenBank/DDBJ databases">
        <authorList>
            <person name="Varghese N."/>
            <person name="Submissions S."/>
        </authorList>
    </citation>
    <scope>NUCLEOTIDE SEQUENCE [LARGE SCALE GENOMIC DNA]</scope>
    <source>
        <strain evidence="2">DSM 25330</strain>
    </source>
</reference>
<keyword evidence="2" id="KW-1185">Reference proteome</keyword>
<dbReference type="STRING" id="1089305.SAMN05444148_0658"/>
<dbReference type="AlphaFoldDB" id="A0A1M5LLN1"/>
<dbReference type="RefSeq" id="WP_073082982.1">
    <property type="nucleotide sequence ID" value="NZ_FQWS01000001.1"/>
</dbReference>
<proteinExistence type="predicted"/>
<dbReference type="Proteomes" id="UP000184522">
    <property type="component" value="Unassembled WGS sequence"/>
</dbReference>
<dbReference type="EMBL" id="FQWS01000001">
    <property type="protein sequence ID" value="SHG65968.1"/>
    <property type="molecule type" value="Genomic_DNA"/>
</dbReference>
<evidence type="ECO:0008006" key="3">
    <source>
        <dbReference type="Google" id="ProtNLM"/>
    </source>
</evidence>
<gene>
    <name evidence="1" type="ORF">SAMN05444148_0658</name>
</gene>
<protein>
    <recommendedName>
        <fullName evidence="3">Cellobiose phosphorylase</fullName>
    </recommendedName>
</protein>
<evidence type="ECO:0000313" key="2">
    <source>
        <dbReference type="Proteomes" id="UP000184522"/>
    </source>
</evidence>
<sequence length="1149" mass="131672">MSSIALTYNSQVNNSVKDIDFKRVKIDGESYFKISNSDQMRPFFMSIVSDSNHWMFISSNGGLSAGRKNSEYSLFPYYTDDKITESVETTGSKSIFWINNEKLWEPFSIRQQGQYQISRHLYKNIYGNKIIFEEVNHDLKLTFRYAYNSSNTYGFVKKSTLINHGESKVEVNILDGLQNILPYGVPTDTQSAVSNLVDAYKRNQLEKDYGLGIYALSAIIVDKAEPSEALKANVVWSKGLTNPTYLVSSLQLDVFRKSGEVFQEEDIKAEKGAYFLNSKINLESNSQANWLFVANVNQDHADIAELMQSVNTENIEAHINADIKLGTERLIKLTASSDGIQLTKDSQRDTRHFSNTLFNIMRGGIFDDNYTIEKWDFTNYISKANKKVFAKSSDILKDLPDTFSLFHLRDLAYANQDKNFKRLCLEYMPLKFSRRHGDPSRPWNKFSINTRNEDGSKVLDYEGNWRDIFQNWEALAHAYPEFVESMIHKFLNATTFDGYNPYRVTKDGFDWETIEPDDPWSYIGYWGDHQIIYLLKFLEFIEGHKPGRLNSFFDKDLFVYANVPYRIKSYQDLLKNPKDTIDFDEKSDEDIHVKREQLGADGALLRDKNFFICKVNFIEKILATVLAKVSNFIPEAGIWLNTQRPEWNDANNALVGNGVSMVTLNYLRRFLKFFKQIIEESNTESYSISEELKLFFDGVNSTLESNKELLSGAISDRNRKTILDGLGVAGSNYRTTIYNNAFSGDKIELDKTSLSSFIETTLNYLEHTIEANRRDDKMHHAYNLITIVGDEVKISYLDEMLEGQVAALSSGYLSAEESVKVMDSMKNSKIFRPDQYSYLLYPNKDLPRFMEKNIIPESAVKSSKLLQKLVADNNEQIITKAVNGNYHFNGNFNNANKLEAAFNNLNPEYEALVESEKERILQIYEDVFNHKAFTGRSGTFYGYEGLGSIYWHMVSKLQLAVQETCLKAIEDKQSDEIIGRLLEHYYEINEGIGAHKPPELYGAFPTDPYSHTPAGKGAQQPGMTGQVKEDILSRIGELGVFVKQGQLTFYPCMLRKEEFLESDKNFEYVSVNGDKKSIQLSASSLAFTYCQVPVIYRISESNETKVYKSEDSSLSFEGLKLDVNVSESIFKRDMEIDRIEVYINPSILK</sequence>
<organism evidence="1 2">
    <name type="scientific">Winogradskyella jejuensis</name>
    <dbReference type="NCBI Taxonomy" id="1089305"/>
    <lineage>
        <taxon>Bacteria</taxon>
        <taxon>Pseudomonadati</taxon>
        <taxon>Bacteroidota</taxon>
        <taxon>Flavobacteriia</taxon>
        <taxon>Flavobacteriales</taxon>
        <taxon>Flavobacteriaceae</taxon>
        <taxon>Winogradskyella</taxon>
    </lineage>
</organism>
<evidence type="ECO:0000313" key="1">
    <source>
        <dbReference type="EMBL" id="SHG65968.1"/>
    </source>
</evidence>
<name>A0A1M5LLN1_9FLAO</name>
<accession>A0A1M5LLN1</accession>